<evidence type="ECO:0000313" key="1">
    <source>
        <dbReference type="EMBL" id="PPK86534.1"/>
    </source>
</evidence>
<accession>A0A2S6I5U0</accession>
<name>A0A2S6I5U0_9BACT</name>
<dbReference type="RefSeq" id="WP_104420962.1">
    <property type="nucleotide sequence ID" value="NZ_PTJC01000006.1"/>
</dbReference>
<evidence type="ECO:0008006" key="3">
    <source>
        <dbReference type="Google" id="ProtNLM"/>
    </source>
</evidence>
<evidence type="ECO:0000313" key="2">
    <source>
        <dbReference type="Proteomes" id="UP000237662"/>
    </source>
</evidence>
<protein>
    <recommendedName>
        <fullName evidence="3">Outer membrane lipoprotein-sorting protein</fullName>
    </recommendedName>
</protein>
<organism evidence="1 2">
    <name type="scientific">Neolewinella xylanilytica</name>
    <dbReference type="NCBI Taxonomy" id="1514080"/>
    <lineage>
        <taxon>Bacteria</taxon>
        <taxon>Pseudomonadati</taxon>
        <taxon>Bacteroidota</taxon>
        <taxon>Saprospiria</taxon>
        <taxon>Saprospirales</taxon>
        <taxon>Lewinellaceae</taxon>
        <taxon>Neolewinella</taxon>
    </lineage>
</organism>
<sequence length="282" mass="31130">MKTIYTSILFLSLFNLGSCESNETSTAETDFPETEQAIEEELVPANMAPEFVEVLEAHGGLANWNNLAGLSFLINGFPTMDGDRTISDYHKVNLGSRYHQIEGEGYEIVSRGDTTWVTPDLQVTGVPPRLYQGASFYLMGMPFVFADEGLTVTYAGEAEFGEETVDQFNVQVPDDMGDGGNDYQLYTDPATHQLQYSTFSVNYPAVADMDLRQMVEFNEWQTVDGLIVPSVLVLYTAQGEITEGTPGSTISFERVAFSENPFEDSVFTTPEGALVDQTAYGR</sequence>
<keyword evidence="2" id="KW-1185">Reference proteome</keyword>
<dbReference type="OrthoDB" id="282859at2"/>
<dbReference type="EMBL" id="PTJC01000006">
    <property type="protein sequence ID" value="PPK86534.1"/>
    <property type="molecule type" value="Genomic_DNA"/>
</dbReference>
<dbReference type="AlphaFoldDB" id="A0A2S6I5U0"/>
<reference evidence="1 2" key="1">
    <citation type="submission" date="2018-02" db="EMBL/GenBank/DDBJ databases">
        <title>Genomic Encyclopedia of Archaeal and Bacterial Type Strains, Phase II (KMG-II): from individual species to whole genera.</title>
        <authorList>
            <person name="Goeker M."/>
        </authorList>
    </citation>
    <scope>NUCLEOTIDE SEQUENCE [LARGE SCALE GENOMIC DNA]</scope>
    <source>
        <strain evidence="1 2">DSM 29526</strain>
    </source>
</reference>
<dbReference type="Proteomes" id="UP000237662">
    <property type="component" value="Unassembled WGS sequence"/>
</dbReference>
<gene>
    <name evidence="1" type="ORF">CLV84_3465</name>
</gene>
<comment type="caution">
    <text evidence="1">The sequence shown here is derived from an EMBL/GenBank/DDBJ whole genome shotgun (WGS) entry which is preliminary data.</text>
</comment>
<proteinExistence type="predicted"/>